<protein>
    <recommendedName>
        <fullName evidence="2">Retroviral polymerase SH3-like domain-containing protein</fullName>
    </recommendedName>
</protein>
<feature type="compositionally biased region" description="Polar residues" evidence="1">
    <location>
        <begin position="175"/>
        <end position="186"/>
    </location>
</feature>
<name>A0A484NHE5_9ASTE</name>
<accession>A0A484NHE5</accession>
<proteinExistence type="predicted"/>
<dbReference type="Proteomes" id="UP000595140">
    <property type="component" value="Unassembled WGS sequence"/>
</dbReference>
<evidence type="ECO:0000256" key="1">
    <source>
        <dbReference type="SAM" id="MobiDB-lite"/>
    </source>
</evidence>
<keyword evidence="4" id="KW-1185">Reference proteome</keyword>
<feature type="region of interest" description="Disordered" evidence="1">
    <location>
        <begin position="95"/>
        <end position="186"/>
    </location>
</feature>
<dbReference type="EMBL" id="OOIL02006652">
    <property type="protein sequence ID" value="VFQ99214.1"/>
    <property type="molecule type" value="Genomic_DNA"/>
</dbReference>
<reference evidence="3 4" key="1">
    <citation type="submission" date="2018-04" db="EMBL/GenBank/DDBJ databases">
        <authorList>
            <person name="Vogel A."/>
        </authorList>
    </citation>
    <scope>NUCLEOTIDE SEQUENCE [LARGE SCALE GENOMIC DNA]</scope>
</reference>
<feature type="compositionally biased region" description="Basic and acidic residues" evidence="1">
    <location>
        <begin position="115"/>
        <end position="125"/>
    </location>
</feature>
<dbReference type="Pfam" id="PF25597">
    <property type="entry name" value="SH3_retrovirus"/>
    <property type="match status" value="1"/>
</dbReference>
<gene>
    <name evidence="3" type="ORF">CCAM_LOCUS40990</name>
</gene>
<sequence>MKVWGCLAEAKLYNPFLKKLDMKTVTCYFIGYPSHSKGYRFYCPSHVTRIVETKDAHFLEDFKLSGSSENPYDELLEVQDAGGRDLSINLPPITPLVLNANPQDTAPPHTPNVPRNEDTSNDHHQANAQPENSLRRIDQQKRPLKPEKEAQLARSSLHSLVPVLPTTPTERVKKSTGQPASKTQRQ</sequence>
<dbReference type="InterPro" id="IPR057670">
    <property type="entry name" value="SH3_retrovirus"/>
</dbReference>
<evidence type="ECO:0000313" key="3">
    <source>
        <dbReference type="EMBL" id="VFQ99214.1"/>
    </source>
</evidence>
<evidence type="ECO:0000313" key="4">
    <source>
        <dbReference type="Proteomes" id="UP000595140"/>
    </source>
</evidence>
<dbReference type="OrthoDB" id="1429646at2759"/>
<organism evidence="3 4">
    <name type="scientific">Cuscuta campestris</name>
    <dbReference type="NCBI Taxonomy" id="132261"/>
    <lineage>
        <taxon>Eukaryota</taxon>
        <taxon>Viridiplantae</taxon>
        <taxon>Streptophyta</taxon>
        <taxon>Embryophyta</taxon>
        <taxon>Tracheophyta</taxon>
        <taxon>Spermatophyta</taxon>
        <taxon>Magnoliopsida</taxon>
        <taxon>eudicotyledons</taxon>
        <taxon>Gunneridae</taxon>
        <taxon>Pentapetalae</taxon>
        <taxon>asterids</taxon>
        <taxon>lamiids</taxon>
        <taxon>Solanales</taxon>
        <taxon>Convolvulaceae</taxon>
        <taxon>Cuscuteae</taxon>
        <taxon>Cuscuta</taxon>
        <taxon>Cuscuta subgen. Grammica</taxon>
        <taxon>Cuscuta sect. Cleistogrammica</taxon>
    </lineage>
</organism>
<feature type="compositionally biased region" description="Basic and acidic residues" evidence="1">
    <location>
        <begin position="133"/>
        <end position="151"/>
    </location>
</feature>
<evidence type="ECO:0000259" key="2">
    <source>
        <dbReference type="Pfam" id="PF25597"/>
    </source>
</evidence>
<dbReference type="AlphaFoldDB" id="A0A484NHE5"/>
<feature type="domain" description="Retroviral polymerase SH3-like" evidence="2">
    <location>
        <begin position="6"/>
        <end position="67"/>
    </location>
</feature>